<evidence type="ECO:0000256" key="4">
    <source>
        <dbReference type="ARBA" id="ARBA00023136"/>
    </source>
</evidence>
<keyword evidence="2 5" id="KW-0812">Transmembrane</keyword>
<comment type="caution">
    <text evidence="7">The sequence shown here is derived from an EMBL/GenBank/DDBJ whole genome shotgun (WGS) entry which is preliminary data.</text>
</comment>
<evidence type="ECO:0000313" key="8">
    <source>
        <dbReference type="Proteomes" id="UP000028607"/>
    </source>
</evidence>
<dbReference type="STRING" id="1317124.DW2_15145"/>
<evidence type="ECO:0000256" key="2">
    <source>
        <dbReference type="ARBA" id="ARBA00022692"/>
    </source>
</evidence>
<feature type="domain" description="NnrU" evidence="6">
    <location>
        <begin position="7"/>
        <end position="226"/>
    </location>
</feature>
<dbReference type="OrthoDB" id="7828645at2"/>
<evidence type="ECO:0000256" key="1">
    <source>
        <dbReference type="ARBA" id="ARBA00004141"/>
    </source>
</evidence>
<accession>A0A085TTM0</accession>
<dbReference type="RefSeq" id="WP_038147891.1">
    <property type="nucleotide sequence ID" value="NZ_AQRC01000013.1"/>
</dbReference>
<dbReference type="Proteomes" id="UP000028607">
    <property type="component" value="Unassembled WGS sequence"/>
</dbReference>
<keyword evidence="4 5" id="KW-0472">Membrane</keyword>
<evidence type="ECO:0000259" key="6">
    <source>
        <dbReference type="Pfam" id="PF07298"/>
    </source>
</evidence>
<organism evidence="7 8">
    <name type="scientific">Thioclava atlantica</name>
    <dbReference type="NCBI Taxonomy" id="1317124"/>
    <lineage>
        <taxon>Bacteria</taxon>
        <taxon>Pseudomonadati</taxon>
        <taxon>Pseudomonadota</taxon>
        <taxon>Alphaproteobacteria</taxon>
        <taxon>Rhodobacterales</taxon>
        <taxon>Paracoccaceae</taxon>
        <taxon>Thioclava</taxon>
    </lineage>
</organism>
<evidence type="ECO:0000256" key="5">
    <source>
        <dbReference type="SAM" id="Phobius"/>
    </source>
</evidence>
<reference evidence="7 8" key="2">
    <citation type="journal article" date="2015" name="Antonie Van Leeuwenhoek">
        <title>Thioclava indica sp. nov., isolated from surface seawater of the Indian Ocean.</title>
        <authorList>
            <person name="Liu Y."/>
            <person name="Lai Q."/>
            <person name="Du J."/>
            <person name="Xu H."/>
            <person name="Jiang L."/>
            <person name="Shao Z."/>
        </authorList>
    </citation>
    <scope>NUCLEOTIDE SEQUENCE [LARGE SCALE GENOMIC DNA]</scope>
    <source>
        <strain evidence="7 8">13D2W-2</strain>
    </source>
</reference>
<feature type="transmembrane region" description="Helical" evidence="5">
    <location>
        <begin position="200"/>
        <end position="218"/>
    </location>
</feature>
<name>A0A085TTM0_9RHOB</name>
<feature type="transmembrane region" description="Helical" evidence="5">
    <location>
        <begin position="75"/>
        <end position="94"/>
    </location>
</feature>
<dbReference type="InterPro" id="IPR009915">
    <property type="entry name" value="NnrU_dom"/>
</dbReference>
<dbReference type="EMBL" id="AQRC01000013">
    <property type="protein sequence ID" value="KFE34067.1"/>
    <property type="molecule type" value="Genomic_DNA"/>
</dbReference>
<protein>
    <submittedName>
        <fullName evidence="7">NnrU family protein</fullName>
    </submittedName>
</protein>
<feature type="transmembrane region" description="Helical" evidence="5">
    <location>
        <begin position="140"/>
        <end position="160"/>
    </location>
</feature>
<sequence>MGGWGEFIAAGLLFLASHAIPSMPQLKSGFVRVLGRRGWTLSFALLSTVLFFWLIFAAGRAPYVELWPQTAWARWLVNIAMPVAILLGSFGVAAPNPFAFEGRAMGFDPSRPGIAGLTRQPLLWAILIWSGAHLIANGDLAHVILFGGSGLFTLMGMRMIEARKRRLRGAEEWRRLVAHTGLVPGTALISGRWRPRGLPAALRLAIALAIWAALYHLHPVVIGVSPRP</sequence>
<reference evidence="8" key="1">
    <citation type="submission" date="2013-04" db="EMBL/GenBank/DDBJ databases">
        <title>Thioclava sp. 13D2W-2 Genome Sequencing.</title>
        <authorList>
            <person name="Lai Q."/>
            <person name="Li G."/>
            <person name="Shao Z."/>
        </authorList>
    </citation>
    <scope>NUCLEOTIDE SEQUENCE [LARGE SCALE GENOMIC DNA]</scope>
    <source>
        <strain evidence="8">13D2W-2</strain>
    </source>
</reference>
<proteinExistence type="predicted"/>
<dbReference type="eggNOG" id="COG4094">
    <property type="taxonomic scope" value="Bacteria"/>
</dbReference>
<feature type="transmembrane region" description="Helical" evidence="5">
    <location>
        <begin position="43"/>
        <end position="63"/>
    </location>
</feature>
<evidence type="ECO:0000313" key="7">
    <source>
        <dbReference type="EMBL" id="KFE34067.1"/>
    </source>
</evidence>
<keyword evidence="3 5" id="KW-1133">Transmembrane helix</keyword>
<dbReference type="GO" id="GO:0016020">
    <property type="term" value="C:membrane"/>
    <property type="evidence" value="ECO:0007669"/>
    <property type="project" value="UniProtKB-SubCell"/>
</dbReference>
<keyword evidence="8" id="KW-1185">Reference proteome</keyword>
<dbReference type="AlphaFoldDB" id="A0A085TTM0"/>
<dbReference type="Pfam" id="PF07298">
    <property type="entry name" value="NnrU"/>
    <property type="match status" value="1"/>
</dbReference>
<gene>
    <name evidence="7" type="ORF">DW2_15145</name>
</gene>
<dbReference type="PATRIC" id="fig|1317124.6.peg.3043"/>
<comment type="subcellular location">
    <subcellularLocation>
        <location evidence="1">Membrane</location>
        <topology evidence="1">Multi-pass membrane protein</topology>
    </subcellularLocation>
</comment>
<evidence type="ECO:0000256" key="3">
    <source>
        <dbReference type="ARBA" id="ARBA00022989"/>
    </source>
</evidence>